<dbReference type="PROSITE" id="PS51257">
    <property type="entry name" value="PROKAR_LIPOPROTEIN"/>
    <property type="match status" value="1"/>
</dbReference>
<dbReference type="Gene3D" id="2.40.10.10">
    <property type="entry name" value="Trypsin-like serine proteases"/>
    <property type="match status" value="1"/>
</dbReference>
<dbReference type="OrthoDB" id="7839497at2759"/>
<dbReference type="SUPFAM" id="SSF50494">
    <property type="entry name" value="Trypsin-like serine proteases"/>
    <property type="match status" value="1"/>
</dbReference>
<feature type="compositionally biased region" description="Low complexity" evidence="2">
    <location>
        <begin position="113"/>
        <end position="123"/>
    </location>
</feature>
<dbReference type="eggNOG" id="KOG3627">
    <property type="taxonomic scope" value="Eukaryota"/>
</dbReference>
<sequence length="398" mass="43173">MGQQKDFSKIIFFFAVVTVLSCCNPVASFFLPKVTRTNDAVIIDFEDSGYAGGPIQKKNVYEEIANPALAPAQPFFHPYAMMFQKQQQQQQQQPMVYYGWPYFFSQPSPNVRAAAPALPASSRQDAEEEEEESVRQASGTNATCGRGPLKFPGHYHDDNRAAISERISGGEGAKKNAWPFVVNLKNSAGAYFCSGTLVSDSKVLLAAQCLEQLSLLDMSGVTVLIGMTSKTSVRMTRRINKVILHSQYNAANYANDIAILTLDSPVIVSRSVAPVCLPPASADSDQYADQKAMLLGWGTSDVTAPASALQQAKVDMLATSECKSDPDIGRFVTDSNICVDSTEDAYSCAGDVGGPVVILTAPGTWTQIGINSYTKDCDTVGLKTRVSAYRAWIDLYMQ</sequence>
<organism evidence="4 5">
    <name type="scientific">Daphnia pulex</name>
    <name type="common">Water flea</name>
    <dbReference type="NCBI Taxonomy" id="6669"/>
    <lineage>
        <taxon>Eukaryota</taxon>
        <taxon>Metazoa</taxon>
        <taxon>Ecdysozoa</taxon>
        <taxon>Arthropoda</taxon>
        <taxon>Crustacea</taxon>
        <taxon>Branchiopoda</taxon>
        <taxon>Diplostraca</taxon>
        <taxon>Cladocera</taxon>
        <taxon>Anomopoda</taxon>
        <taxon>Daphniidae</taxon>
        <taxon>Daphnia</taxon>
    </lineage>
</organism>
<evidence type="ECO:0000259" key="3">
    <source>
        <dbReference type="PROSITE" id="PS50240"/>
    </source>
</evidence>
<dbReference type="InterPro" id="IPR043504">
    <property type="entry name" value="Peptidase_S1_PA_chymotrypsin"/>
</dbReference>
<dbReference type="InterPro" id="IPR001254">
    <property type="entry name" value="Trypsin_dom"/>
</dbReference>
<dbReference type="PANTHER" id="PTHR24260:SF136">
    <property type="entry name" value="GH08193P-RELATED"/>
    <property type="match status" value="1"/>
</dbReference>
<dbReference type="Pfam" id="PF00089">
    <property type="entry name" value="Trypsin"/>
    <property type="match status" value="1"/>
</dbReference>
<evidence type="ECO:0000256" key="2">
    <source>
        <dbReference type="SAM" id="MobiDB-lite"/>
    </source>
</evidence>
<keyword evidence="5" id="KW-1185">Reference proteome</keyword>
<dbReference type="SMART" id="SM00020">
    <property type="entry name" value="Tryp_SPc"/>
    <property type="match status" value="1"/>
</dbReference>
<proteinExistence type="predicted"/>
<dbReference type="GO" id="GO:0005615">
    <property type="term" value="C:extracellular space"/>
    <property type="evidence" value="ECO:0000318"/>
    <property type="project" value="GO_Central"/>
</dbReference>
<gene>
    <name evidence="4" type="ORF">DAPPUDRAFT_225480</name>
</gene>
<reference evidence="4 5" key="1">
    <citation type="journal article" date="2011" name="Science">
        <title>The ecoresponsive genome of Daphnia pulex.</title>
        <authorList>
            <person name="Colbourne J.K."/>
            <person name="Pfrender M.E."/>
            <person name="Gilbert D."/>
            <person name="Thomas W.K."/>
            <person name="Tucker A."/>
            <person name="Oakley T.H."/>
            <person name="Tokishita S."/>
            <person name="Aerts A."/>
            <person name="Arnold G.J."/>
            <person name="Basu M.K."/>
            <person name="Bauer D.J."/>
            <person name="Caceres C.E."/>
            <person name="Carmel L."/>
            <person name="Casola C."/>
            <person name="Choi J.H."/>
            <person name="Detter J.C."/>
            <person name="Dong Q."/>
            <person name="Dusheyko S."/>
            <person name="Eads B.D."/>
            <person name="Frohlich T."/>
            <person name="Geiler-Samerotte K.A."/>
            <person name="Gerlach D."/>
            <person name="Hatcher P."/>
            <person name="Jogdeo S."/>
            <person name="Krijgsveld J."/>
            <person name="Kriventseva E.V."/>
            <person name="Kultz D."/>
            <person name="Laforsch C."/>
            <person name="Lindquist E."/>
            <person name="Lopez J."/>
            <person name="Manak J.R."/>
            <person name="Muller J."/>
            <person name="Pangilinan J."/>
            <person name="Patwardhan R.P."/>
            <person name="Pitluck S."/>
            <person name="Pritham E.J."/>
            <person name="Rechtsteiner A."/>
            <person name="Rho M."/>
            <person name="Rogozin I.B."/>
            <person name="Sakarya O."/>
            <person name="Salamov A."/>
            <person name="Schaack S."/>
            <person name="Shapiro H."/>
            <person name="Shiga Y."/>
            <person name="Skalitzky C."/>
            <person name="Smith Z."/>
            <person name="Souvorov A."/>
            <person name="Sung W."/>
            <person name="Tang Z."/>
            <person name="Tsuchiya D."/>
            <person name="Tu H."/>
            <person name="Vos H."/>
            <person name="Wang M."/>
            <person name="Wolf Y.I."/>
            <person name="Yamagata H."/>
            <person name="Yamada T."/>
            <person name="Ye Y."/>
            <person name="Shaw J.R."/>
            <person name="Andrews J."/>
            <person name="Crease T.J."/>
            <person name="Tang H."/>
            <person name="Lucas S.M."/>
            <person name="Robertson H.M."/>
            <person name="Bork P."/>
            <person name="Koonin E.V."/>
            <person name="Zdobnov E.M."/>
            <person name="Grigoriev I.V."/>
            <person name="Lynch M."/>
            <person name="Boore J.L."/>
        </authorList>
    </citation>
    <scope>NUCLEOTIDE SEQUENCE [LARGE SCALE GENOMIC DNA]</scope>
</reference>
<dbReference type="PhylomeDB" id="E9GQS6"/>
<dbReference type="InterPro" id="IPR009003">
    <property type="entry name" value="Peptidase_S1_PA"/>
</dbReference>
<dbReference type="STRING" id="6669.E9GQS6"/>
<dbReference type="KEGG" id="dpx:DAPPUDRAFT_225480"/>
<dbReference type="CDD" id="cd00190">
    <property type="entry name" value="Tryp_SPc"/>
    <property type="match status" value="1"/>
</dbReference>
<evidence type="ECO:0000313" key="4">
    <source>
        <dbReference type="EMBL" id="EFX78281.1"/>
    </source>
</evidence>
<accession>E9GQS6</accession>
<dbReference type="GO" id="GO:0045087">
    <property type="term" value="P:innate immune response"/>
    <property type="evidence" value="ECO:0000318"/>
    <property type="project" value="GO_Central"/>
</dbReference>
<dbReference type="PROSITE" id="PS50240">
    <property type="entry name" value="TRYPSIN_DOM"/>
    <property type="match status" value="1"/>
</dbReference>
<dbReference type="Proteomes" id="UP000000305">
    <property type="component" value="Unassembled WGS sequence"/>
</dbReference>
<dbReference type="HOGENOM" id="CLU_006842_9_0_1"/>
<dbReference type="EMBL" id="GL732558">
    <property type="protein sequence ID" value="EFX78281.1"/>
    <property type="molecule type" value="Genomic_DNA"/>
</dbReference>
<evidence type="ECO:0000313" key="5">
    <source>
        <dbReference type="Proteomes" id="UP000000305"/>
    </source>
</evidence>
<name>E9GQS6_DAPPU</name>
<dbReference type="PANTHER" id="PTHR24260">
    <property type="match status" value="1"/>
</dbReference>
<dbReference type="GO" id="GO:0006508">
    <property type="term" value="P:proteolysis"/>
    <property type="evidence" value="ECO:0007669"/>
    <property type="project" value="InterPro"/>
</dbReference>
<dbReference type="AlphaFoldDB" id="E9GQS6"/>
<feature type="domain" description="Peptidase S1" evidence="3">
    <location>
        <begin position="167"/>
        <end position="398"/>
    </location>
</feature>
<dbReference type="FunFam" id="2.40.10.10:FF:000068">
    <property type="entry name" value="transmembrane protease serine 2"/>
    <property type="match status" value="1"/>
</dbReference>
<dbReference type="InParanoid" id="E9GQS6"/>
<dbReference type="InterPro" id="IPR001314">
    <property type="entry name" value="Peptidase_S1A"/>
</dbReference>
<dbReference type="InterPro" id="IPR051333">
    <property type="entry name" value="CLIP_Serine_Protease"/>
</dbReference>
<dbReference type="PRINTS" id="PR00722">
    <property type="entry name" value="CHYMOTRYPSIN"/>
</dbReference>
<feature type="region of interest" description="Disordered" evidence="2">
    <location>
        <begin position="113"/>
        <end position="147"/>
    </location>
</feature>
<protein>
    <recommendedName>
        <fullName evidence="3">Peptidase S1 domain-containing protein</fullName>
    </recommendedName>
</protein>
<evidence type="ECO:0000256" key="1">
    <source>
        <dbReference type="ARBA" id="ARBA00023157"/>
    </source>
</evidence>
<dbReference type="GO" id="GO:0004252">
    <property type="term" value="F:serine-type endopeptidase activity"/>
    <property type="evidence" value="ECO:0007669"/>
    <property type="project" value="InterPro"/>
</dbReference>
<keyword evidence="1" id="KW-1015">Disulfide bond</keyword>